<evidence type="ECO:0000256" key="5">
    <source>
        <dbReference type="SAM" id="MobiDB-lite"/>
    </source>
</evidence>
<dbReference type="Proteomes" id="UP000540685">
    <property type="component" value="Unassembled WGS sequence"/>
</dbReference>
<dbReference type="Pfam" id="PF20703">
    <property type="entry name" value="nSTAND1"/>
    <property type="match status" value="1"/>
</dbReference>
<feature type="compositionally biased region" description="Pro residues" evidence="5">
    <location>
        <begin position="481"/>
        <end position="491"/>
    </location>
</feature>
<dbReference type="CDD" id="cd14014">
    <property type="entry name" value="STKc_PknB_like"/>
    <property type="match status" value="1"/>
</dbReference>
<dbReference type="Pfam" id="PF00069">
    <property type="entry name" value="Pkinase"/>
    <property type="match status" value="1"/>
</dbReference>
<accession>A0A7W9MIF9</accession>
<dbReference type="Gene3D" id="1.10.510.10">
    <property type="entry name" value="Transferase(Phosphotransferase) domain 1"/>
    <property type="match status" value="1"/>
</dbReference>
<gene>
    <name evidence="7" type="ORF">F4562_005239</name>
</gene>
<dbReference type="SUPFAM" id="SSF56112">
    <property type="entry name" value="Protein kinase-like (PK-like)"/>
    <property type="match status" value="1"/>
</dbReference>
<keyword evidence="3" id="KW-0418">Kinase</keyword>
<keyword evidence="1" id="KW-0808">Transferase</keyword>
<dbReference type="PROSITE" id="PS50011">
    <property type="entry name" value="PROTEIN_KINASE_DOM"/>
    <property type="match status" value="1"/>
</dbReference>
<reference evidence="7 8" key="1">
    <citation type="submission" date="2020-08" db="EMBL/GenBank/DDBJ databases">
        <title>Sequencing the genomes of 1000 actinobacteria strains.</title>
        <authorList>
            <person name="Klenk H.-P."/>
        </authorList>
    </citation>
    <scope>NUCLEOTIDE SEQUENCE [LARGE SCALE GENOMIC DNA]</scope>
    <source>
        <strain evidence="7 8">DSM 46887</strain>
    </source>
</reference>
<evidence type="ECO:0000256" key="3">
    <source>
        <dbReference type="ARBA" id="ARBA00022777"/>
    </source>
</evidence>
<dbReference type="PANTHER" id="PTHR43289:SF34">
    <property type="entry name" value="SERINE_THREONINE-PROTEIN KINASE YBDM-RELATED"/>
    <property type="match status" value="1"/>
</dbReference>
<keyword evidence="4" id="KW-0067">ATP-binding</keyword>
<dbReference type="GO" id="GO:0004674">
    <property type="term" value="F:protein serine/threonine kinase activity"/>
    <property type="evidence" value="ECO:0007669"/>
    <property type="project" value="TreeGrafter"/>
</dbReference>
<proteinExistence type="predicted"/>
<evidence type="ECO:0000256" key="4">
    <source>
        <dbReference type="ARBA" id="ARBA00022840"/>
    </source>
</evidence>
<dbReference type="PANTHER" id="PTHR43289">
    <property type="entry name" value="MITOGEN-ACTIVATED PROTEIN KINASE KINASE KINASE 20-RELATED"/>
    <property type="match status" value="1"/>
</dbReference>
<protein>
    <recommendedName>
        <fullName evidence="6">Protein kinase domain-containing protein</fullName>
    </recommendedName>
</protein>
<evidence type="ECO:0000313" key="8">
    <source>
        <dbReference type="Proteomes" id="UP000540685"/>
    </source>
</evidence>
<dbReference type="InterPro" id="IPR000719">
    <property type="entry name" value="Prot_kinase_dom"/>
</dbReference>
<keyword evidence="2" id="KW-0547">Nucleotide-binding</keyword>
<comment type="caution">
    <text evidence="7">The sequence shown here is derived from an EMBL/GenBank/DDBJ whole genome shotgun (WGS) entry which is preliminary data.</text>
</comment>
<dbReference type="InterPro" id="IPR011009">
    <property type="entry name" value="Kinase-like_dom_sf"/>
</dbReference>
<name>A0A7W9MIF9_9ACTN</name>
<dbReference type="Gene3D" id="3.30.200.20">
    <property type="entry name" value="Phosphorylase Kinase, domain 1"/>
    <property type="match status" value="1"/>
</dbReference>
<dbReference type="AlphaFoldDB" id="A0A7W9MIF9"/>
<dbReference type="EMBL" id="JACHMP010000001">
    <property type="protein sequence ID" value="MBB5822177.1"/>
    <property type="molecule type" value="Genomic_DNA"/>
</dbReference>
<sequence length="501" mass="52953">MRVVEGPIEGDPWRLGAYRIAGRLGTARRGVVYEAYDAAGRRVVLKALYGDPDRTPARVTLSGDPALRERCRREIAAARGVPRACTAAVLDAELDGPRPYVVSEYVPGPTLRRAGRVFGGDDLYRLATAVATALAAIHSTGVVHRDLNPDTVLLGPEGPRVTGFGIASALVAVPTSPRFRTWTAAYTAPEQFTGGPGDAAADVFAWGAIMLYAATGTDPFEAPSMGAVMQRVLCTDPDLGPLPGPLRSLASAALSKDPDDRPTARDLLNILLEGETAPAVPAALAVPSLPDPSDKSVLPALFARGGDVAAGLRTSYDDPGLGAIAENAYAALDPAGRELASKVFLRLVTLSADGEPALRWAPVPEEEIVEAFGQLIVRRGSEACLVHPALPYAWPRLGRWMQESRHPRTAAGIPAPPGPSPSCWPSSWCWPCSPPCSPWRASADRTRLGNGEPSMRRGEAMRDCWRDEVVLFRVKVVDIPPGGPGTGPPSPTSFGGEHGSV</sequence>
<evidence type="ECO:0000256" key="1">
    <source>
        <dbReference type="ARBA" id="ARBA00022679"/>
    </source>
</evidence>
<feature type="domain" description="Protein kinase" evidence="6">
    <location>
        <begin position="18"/>
        <end position="280"/>
    </location>
</feature>
<dbReference type="RefSeq" id="WP_184544401.1">
    <property type="nucleotide sequence ID" value="NZ_JACHMP010000001.1"/>
</dbReference>
<evidence type="ECO:0000313" key="7">
    <source>
        <dbReference type="EMBL" id="MBB5822177.1"/>
    </source>
</evidence>
<dbReference type="GO" id="GO:0005524">
    <property type="term" value="F:ATP binding"/>
    <property type="evidence" value="ECO:0007669"/>
    <property type="project" value="UniProtKB-KW"/>
</dbReference>
<dbReference type="InterPro" id="IPR049052">
    <property type="entry name" value="nSTAND1"/>
</dbReference>
<keyword evidence="8" id="KW-1185">Reference proteome</keyword>
<feature type="region of interest" description="Disordered" evidence="5">
    <location>
        <begin position="480"/>
        <end position="501"/>
    </location>
</feature>
<evidence type="ECO:0000256" key="2">
    <source>
        <dbReference type="ARBA" id="ARBA00022741"/>
    </source>
</evidence>
<organism evidence="7 8">
    <name type="scientific">Streptosporangium becharense</name>
    <dbReference type="NCBI Taxonomy" id="1816182"/>
    <lineage>
        <taxon>Bacteria</taxon>
        <taxon>Bacillati</taxon>
        <taxon>Actinomycetota</taxon>
        <taxon>Actinomycetes</taxon>
        <taxon>Streptosporangiales</taxon>
        <taxon>Streptosporangiaceae</taxon>
        <taxon>Streptosporangium</taxon>
    </lineage>
</organism>
<evidence type="ECO:0000259" key="6">
    <source>
        <dbReference type="PROSITE" id="PS50011"/>
    </source>
</evidence>